<evidence type="ECO:0000256" key="1">
    <source>
        <dbReference type="SAM" id="SignalP"/>
    </source>
</evidence>
<dbReference type="VEuPathDB" id="TriTrypDB:Tb927.11.18530"/>
<feature type="non-terminal residue" evidence="2">
    <location>
        <position position="1"/>
    </location>
</feature>
<dbReference type="EMBL" id="KC613095">
    <property type="protein sequence ID" value="AGH60526.1"/>
    <property type="molecule type" value="Genomic_DNA"/>
</dbReference>
<feature type="signal peptide" evidence="1">
    <location>
        <begin position="1"/>
        <end position="21"/>
    </location>
</feature>
<dbReference type="AlphaFoldDB" id="M4SYV2"/>
<feature type="chain" id="PRO_5004058637" evidence="1">
    <location>
        <begin position="22"/>
        <end position="321"/>
    </location>
</feature>
<proteinExistence type="predicted"/>
<reference evidence="2" key="2">
    <citation type="journal article" date="2014" name="Mol. Biochem. Parasitol.">
        <title>Capturing the variant surface glycoprotein repertoire (the VSGnome) of Trypanosoma brucei Lister 427.</title>
        <authorList>
            <person name="Cross G.A."/>
            <person name="Kim H.S."/>
            <person name="Wickstead B."/>
        </authorList>
    </citation>
    <scope>NUCLEOTIDE SEQUENCE</scope>
    <source>
        <strain evidence="2">Lister 427</strain>
    </source>
</reference>
<organism evidence="2">
    <name type="scientific">Trypanosoma brucei</name>
    <dbReference type="NCBI Taxonomy" id="5691"/>
    <lineage>
        <taxon>Eukaryota</taxon>
        <taxon>Discoba</taxon>
        <taxon>Euglenozoa</taxon>
        <taxon>Kinetoplastea</taxon>
        <taxon>Metakinetoplastina</taxon>
        <taxon>Trypanosomatida</taxon>
        <taxon>Trypanosomatidae</taxon>
        <taxon>Trypanosoma</taxon>
    </lineage>
</organism>
<reference evidence="2" key="1">
    <citation type="submission" date="2013-02" db="EMBL/GenBank/DDBJ databases">
        <authorList>
            <person name="Cross G.A.M."/>
            <person name="Kim H.-S."/>
            <person name="Wickstead B."/>
        </authorList>
    </citation>
    <scope>NUCLEOTIDE SEQUENCE</scope>
    <source>
        <strain evidence="2">Lister 427</strain>
    </source>
</reference>
<accession>M4SYV2</accession>
<dbReference type="VEuPathDB" id="TriTrypDB:Tb427_000520600"/>
<protein>
    <submittedName>
        <fullName evidence="2">Variant surface glycoprotein 1606</fullName>
    </submittedName>
</protein>
<name>M4SYV2_9TRYP</name>
<sequence length="321" mass="33796">IKRVTTVIGLLAVLSTTDVQSTTQQDYNSAATTACHELEFLEATAAKAETAEKTAREQVSSLAADLVLLSTAACAATDPKTQLQLSALLALTQRQLTAARKSENTAARAMKAAFLLRARAAQTRLLIHNTAPGVEVSYTGSSSAASQTIAAGGTTPKYCGFKIKFSTAPFKDCEVEATVRAKIVKAANQLADLSHLNLIPDTAFDGQEVTGTALKAGNLGSDDNNFKDGICAEDTTTRGRSTDNALGITAVKSTTAPLALAVHQISDTAEPNKPAKTTEEDEYATKKHQITAKSVAKAVCDIRDTKIQTVKGYLDQASVTF</sequence>
<keyword evidence="1" id="KW-0732">Signal</keyword>
<evidence type="ECO:0000313" key="2">
    <source>
        <dbReference type="EMBL" id="AGH60526.1"/>
    </source>
</evidence>